<comment type="caution">
    <text evidence="1">The sequence shown here is derived from an EMBL/GenBank/DDBJ whole genome shotgun (WGS) entry which is preliminary data.</text>
</comment>
<sequence length="98" mass="11174">DSVTALNLKIERQDLSKHASSLWNQLKSMDLQLIDEFKRVANLAARNFYSEIRIINVNINPVAVHKQVINTNTDDNEGLQKLLKDLFAEALPPSHLHE</sequence>
<feature type="non-terminal residue" evidence="1">
    <location>
        <position position="1"/>
    </location>
</feature>
<dbReference type="Proteomes" id="UP000789405">
    <property type="component" value="Unassembled WGS sequence"/>
</dbReference>
<proteinExistence type="predicted"/>
<name>A0A9N9JTV3_9GLOM</name>
<evidence type="ECO:0000313" key="2">
    <source>
        <dbReference type="Proteomes" id="UP000789405"/>
    </source>
</evidence>
<evidence type="ECO:0000313" key="1">
    <source>
        <dbReference type="EMBL" id="CAG8796995.1"/>
    </source>
</evidence>
<reference evidence="1" key="1">
    <citation type="submission" date="2021-06" db="EMBL/GenBank/DDBJ databases">
        <authorList>
            <person name="Kallberg Y."/>
            <person name="Tangrot J."/>
            <person name="Rosling A."/>
        </authorList>
    </citation>
    <scope>NUCLEOTIDE SEQUENCE</scope>
    <source>
        <strain evidence="1">MA453B</strain>
    </source>
</reference>
<dbReference type="OrthoDB" id="2348819at2759"/>
<dbReference type="EMBL" id="CAJVPY010031771">
    <property type="protein sequence ID" value="CAG8796995.1"/>
    <property type="molecule type" value="Genomic_DNA"/>
</dbReference>
<gene>
    <name evidence="1" type="ORF">DERYTH_LOCUS22598</name>
</gene>
<accession>A0A9N9JTV3</accession>
<organism evidence="1 2">
    <name type="scientific">Dentiscutata erythropus</name>
    <dbReference type="NCBI Taxonomy" id="1348616"/>
    <lineage>
        <taxon>Eukaryota</taxon>
        <taxon>Fungi</taxon>
        <taxon>Fungi incertae sedis</taxon>
        <taxon>Mucoromycota</taxon>
        <taxon>Glomeromycotina</taxon>
        <taxon>Glomeromycetes</taxon>
        <taxon>Diversisporales</taxon>
        <taxon>Gigasporaceae</taxon>
        <taxon>Dentiscutata</taxon>
    </lineage>
</organism>
<dbReference type="AlphaFoldDB" id="A0A9N9JTV3"/>
<keyword evidence="2" id="KW-1185">Reference proteome</keyword>
<protein>
    <submittedName>
        <fullName evidence="1">16530_t:CDS:1</fullName>
    </submittedName>
</protein>